<dbReference type="Gene3D" id="1.10.10.10">
    <property type="entry name" value="Winged helix-like DNA-binding domain superfamily/Winged helix DNA-binding domain"/>
    <property type="match status" value="1"/>
</dbReference>
<dbReference type="OrthoDB" id="53276at2157"/>
<dbReference type="InterPro" id="IPR055237">
    <property type="entry name" value="Cdc6_lid"/>
</dbReference>
<dbReference type="AlphaFoldDB" id="D2RDM7"/>
<feature type="domain" description="Cdc6 AAA+ ATPase-type lid" evidence="6">
    <location>
        <begin position="234"/>
        <end position="296"/>
    </location>
</feature>
<accession>D2RDM7</accession>
<dbReference type="HOGENOM" id="CLU_025112_3_1_2"/>
<evidence type="ECO:0000256" key="4">
    <source>
        <dbReference type="ARBA" id="ARBA00022840"/>
    </source>
</evidence>
<evidence type="ECO:0000259" key="6">
    <source>
        <dbReference type="Pfam" id="PF22703"/>
    </source>
</evidence>
<keyword evidence="3" id="KW-0547">Nucleotide-binding</keyword>
<protein>
    <submittedName>
        <fullName evidence="7">Cdc6-related protein AAA superfamily ATPase-like protein</fullName>
    </submittedName>
</protein>
<dbReference type="SUPFAM" id="SSF46785">
    <property type="entry name" value="Winged helix' DNA-binding domain"/>
    <property type="match status" value="1"/>
</dbReference>
<sequence>MRGNWKRYDKSVERFVKLLEMRKELEARIFKARGWSTYLSYDYLPQNPKYRVEEVVEISSRISDLIRNRVTGNLIIHGGPGTGKTMSFLIAKRVVEDYLKEEGVKDYEIVYVVARGKWSALLYSICRYLGLDVPERGISLLKYFELIEGAAEESYLHICIDNFDTLLQQEPKVRARATTEQMLHLMTKTPNMSFTIITSRVNLIKEIADSSVLSLLDTLNAIYFKPYTFEQCKNILLERVRLVFADGVFDEEALDVLAFHVAREGGDIRRGLNLLRFCGEYLVKKGLTRVDSELIKHLIDKYDVRGGGQQLIDALSLSDKLVLVAIYQLMKELGSDVVHTNDVFERQDYYHRVMGLPSIGKNSFSTYLTRLSTLGVIEIKRKRGWGARSPKVFVRLNCPSNAVKYLIENDPDLGPVREVLMSSSGEGGGSE</sequence>
<dbReference type="GeneID" id="8739849"/>
<keyword evidence="2" id="KW-0235">DNA replication</keyword>
<dbReference type="InterPro" id="IPR015163">
    <property type="entry name" value="Cdc6_C"/>
</dbReference>
<dbReference type="GO" id="GO:0006260">
    <property type="term" value="P:DNA replication"/>
    <property type="evidence" value="ECO:0007669"/>
    <property type="project" value="UniProtKB-KW"/>
</dbReference>
<dbReference type="RefSeq" id="WP_012940557.1">
    <property type="nucleotide sequence ID" value="NC_013741.1"/>
</dbReference>
<dbReference type="Proteomes" id="UP000001901">
    <property type="component" value="Chromosome"/>
</dbReference>
<dbReference type="InterPro" id="IPR050311">
    <property type="entry name" value="ORC1/CDC6"/>
</dbReference>
<dbReference type="STRING" id="572546.Arcpr_1167"/>
<keyword evidence="8" id="KW-1185">Reference proteome</keyword>
<evidence type="ECO:0000256" key="3">
    <source>
        <dbReference type="ARBA" id="ARBA00022741"/>
    </source>
</evidence>
<dbReference type="eggNOG" id="arCOG00467">
    <property type="taxonomic scope" value="Archaea"/>
</dbReference>
<dbReference type="Gene3D" id="1.10.8.60">
    <property type="match status" value="1"/>
</dbReference>
<evidence type="ECO:0000256" key="1">
    <source>
        <dbReference type="ARBA" id="ARBA00006184"/>
    </source>
</evidence>
<proteinExistence type="inferred from homology"/>
<dbReference type="GO" id="GO:0005524">
    <property type="term" value="F:ATP binding"/>
    <property type="evidence" value="ECO:0007669"/>
    <property type="project" value="UniProtKB-KW"/>
</dbReference>
<keyword evidence="4" id="KW-0067">ATP-binding</keyword>
<dbReference type="Gene3D" id="3.40.50.300">
    <property type="entry name" value="P-loop containing nucleotide triphosphate hydrolases"/>
    <property type="match status" value="1"/>
</dbReference>
<organism evidence="7 8">
    <name type="scientific">Archaeoglobus profundus (strain DSM 5631 / JCM 9629 / NBRC 100127 / Av18)</name>
    <dbReference type="NCBI Taxonomy" id="572546"/>
    <lineage>
        <taxon>Archaea</taxon>
        <taxon>Methanobacteriati</taxon>
        <taxon>Methanobacteriota</taxon>
        <taxon>Archaeoglobi</taxon>
        <taxon>Archaeoglobales</taxon>
        <taxon>Archaeoglobaceae</taxon>
        <taxon>Archaeoglobus</taxon>
    </lineage>
</organism>
<feature type="domain" description="Cdc6 C-terminal" evidence="5">
    <location>
        <begin position="311"/>
        <end position="405"/>
    </location>
</feature>
<evidence type="ECO:0000256" key="2">
    <source>
        <dbReference type="ARBA" id="ARBA00022705"/>
    </source>
</evidence>
<dbReference type="InterPro" id="IPR027417">
    <property type="entry name" value="P-loop_NTPase"/>
</dbReference>
<dbReference type="PaxDb" id="572546-Arcpr_1167"/>
<dbReference type="KEGG" id="apo:Arcpr_1167"/>
<reference evidence="7 8" key="1">
    <citation type="journal article" date="2010" name="Stand. Genomic Sci.">
        <title>Complete genome sequence of Archaeoglobus profundus type strain (AV18).</title>
        <authorList>
            <person name="von Jan M."/>
            <person name="Lapidus A."/>
            <person name="Del Rio T.G."/>
            <person name="Copeland A."/>
            <person name="Tice H."/>
            <person name="Cheng J.F."/>
            <person name="Lucas S."/>
            <person name="Chen F."/>
            <person name="Nolan M."/>
            <person name="Goodwin L."/>
            <person name="Han C."/>
            <person name="Pitluck S."/>
            <person name="Liolios K."/>
            <person name="Ivanova N."/>
            <person name="Mavromatis K."/>
            <person name="Ovchinnikova G."/>
            <person name="Chertkov O."/>
            <person name="Pati A."/>
            <person name="Chen A."/>
            <person name="Palaniappan K."/>
            <person name="Land M."/>
            <person name="Hauser L."/>
            <person name="Chang Y.J."/>
            <person name="Jeffries C.D."/>
            <person name="Saunders E."/>
            <person name="Brettin T."/>
            <person name="Detter J.C."/>
            <person name="Chain P."/>
            <person name="Eichinger K."/>
            <person name="Huber H."/>
            <person name="Spring S."/>
            <person name="Rohde M."/>
            <person name="Goker M."/>
            <person name="Wirth R."/>
            <person name="Woyke T."/>
            <person name="Bristow J."/>
            <person name="Eisen J.A."/>
            <person name="Markowitz V."/>
            <person name="Hugenholtz P."/>
            <person name="Kyrpides N.C."/>
            <person name="Klenk H.P."/>
        </authorList>
    </citation>
    <scope>NUCLEOTIDE SEQUENCE [LARGE SCALE GENOMIC DNA]</scope>
    <source>
        <strain evidence="8">DSM 5631 / JCM 9629 / NBRC 100127 / Av18</strain>
    </source>
</reference>
<dbReference type="Pfam" id="PF22703">
    <property type="entry name" value="Cdc6_lid"/>
    <property type="match status" value="1"/>
</dbReference>
<name>D2RDM7_ARCPA</name>
<dbReference type="Pfam" id="PF09079">
    <property type="entry name" value="WHD_Cdc6"/>
    <property type="match status" value="1"/>
</dbReference>
<dbReference type="PANTHER" id="PTHR10763:SF26">
    <property type="entry name" value="CELL DIVISION CONTROL PROTEIN 6 HOMOLOG"/>
    <property type="match status" value="1"/>
</dbReference>
<evidence type="ECO:0000313" key="7">
    <source>
        <dbReference type="EMBL" id="ADB58221.1"/>
    </source>
</evidence>
<dbReference type="SUPFAM" id="SSF52540">
    <property type="entry name" value="P-loop containing nucleoside triphosphate hydrolases"/>
    <property type="match status" value="1"/>
</dbReference>
<evidence type="ECO:0000259" key="5">
    <source>
        <dbReference type="Pfam" id="PF09079"/>
    </source>
</evidence>
<dbReference type="PANTHER" id="PTHR10763">
    <property type="entry name" value="CELL DIVISION CONTROL PROTEIN 6-RELATED"/>
    <property type="match status" value="1"/>
</dbReference>
<gene>
    <name evidence="7" type="ordered locus">Arcpr_1167</name>
</gene>
<evidence type="ECO:0000313" key="8">
    <source>
        <dbReference type="Proteomes" id="UP000001901"/>
    </source>
</evidence>
<comment type="similarity">
    <text evidence="1">Belongs to the CDC6/cdc18 family.</text>
</comment>
<dbReference type="InterPro" id="IPR036390">
    <property type="entry name" value="WH_DNA-bd_sf"/>
</dbReference>
<dbReference type="EMBL" id="CP001857">
    <property type="protein sequence ID" value="ADB58221.1"/>
    <property type="molecule type" value="Genomic_DNA"/>
</dbReference>
<dbReference type="InterPro" id="IPR036388">
    <property type="entry name" value="WH-like_DNA-bd_sf"/>
</dbReference>